<gene>
    <name evidence="10" type="ORF">COY93_04300</name>
</gene>
<keyword evidence="3" id="KW-0645">Protease</keyword>
<comment type="subcellular location">
    <subcellularLocation>
        <location evidence="2">Cell envelope</location>
    </subcellularLocation>
</comment>
<dbReference type="GO" id="GO:0004222">
    <property type="term" value="F:metalloendopeptidase activity"/>
    <property type="evidence" value="ECO:0007669"/>
    <property type="project" value="TreeGrafter"/>
</dbReference>
<dbReference type="InterPro" id="IPR016047">
    <property type="entry name" value="M23ase_b-sheet_dom"/>
</dbReference>
<dbReference type="EMBL" id="PFLC01000058">
    <property type="protein sequence ID" value="PIY61937.1"/>
    <property type="molecule type" value="Genomic_DNA"/>
</dbReference>
<dbReference type="SUPFAM" id="SSF51261">
    <property type="entry name" value="Duplicated hybrid motif"/>
    <property type="match status" value="1"/>
</dbReference>
<name>A0A2M7Q9W5_9BACT</name>
<proteinExistence type="predicted"/>
<evidence type="ECO:0000256" key="5">
    <source>
        <dbReference type="ARBA" id="ARBA00022801"/>
    </source>
</evidence>
<reference evidence="11" key="1">
    <citation type="submission" date="2017-09" db="EMBL/GenBank/DDBJ databases">
        <title>Depth-based differentiation of microbial function through sediment-hosted aquifers and enrichment of novel symbionts in the deep terrestrial subsurface.</title>
        <authorList>
            <person name="Probst A.J."/>
            <person name="Ladd B."/>
            <person name="Jarett J.K."/>
            <person name="Geller-Mcgrath D.E."/>
            <person name="Sieber C.M.K."/>
            <person name="Emerson J.B."/>
            <person name="Anantharaman K."/>
            <person name="Thomas B.C."/>
            <person name="Malmstrom R."/>
            <person name="Stieglmeier M."/>
            <person name="Klingl A."/>
            <person name="Woyke T."/>
            <person name="Ryan C.M."/>
            <person name="Banfield J.F."/>
        </authorList>
    </citation>
    <scope>NUCLEOTIDE SEQUENCE [LARGE SCALE GENOMIC DNA]</scope>
</reference>
<comment type="cofactor">
    <cofactor evidence="1">
        <name>Zn(2+)</name>
        <dbReference type="ChEBI" id="CHEBI:29105"/>
    </cofactor>
</comment>
<evidence type="ECO:0000256" key="4">
    <source>
        <dbReference type="ARBA" id="ARBA00022723"/>
    </source>
</evidence>
<dbReference type="AlphaFoldDB" id="A0A2M7Q9W5"/>
<organism evidence="10 11">
    <name type="scientific">Candidatus Uhrbacteria bacterium CG_4_10_14_0_8_um_filter_58_22</name>
    <dbReference type="NCBI Taxonomy" id="1975029"/>
    <lineage>
        <taxon>Bacteria</taxon>
        <taxon>Candidatus Uhriibacteriota</taxon>
    </lineage>
</organism>
<evidence type="ECO:0000259" key="9">
    <source>
        <dbReference type="Pfam" id="PF19425"/>
    </source>
</evidence>
<keyword evidence="5" id="KW-0378">Hydrolase</keyword>
<evidence type="ECO:0000256" key="3">
    <source>
        <dbReference type="ARBA" id="ARBA00022670"/>
    </source>
</evidence>
<protein>
    <submittedName>
        <fullName evidence="10">Peptidase M23</fullName>
    </submittedName>
</protein>
<dbReference type="PANTHER" id="PTHR21666">
    <property type="entry name" value="PEPTIDASE-RELATED"/>
    <property type="match status" value="1"/>
</dbReference>
<dbReference type="GO" id="GO:0046872">
    <property type="term" value="F:metal ion binding"/>
    <property type="evidence" value="ECO:0007669"/>
    <property type="project" value="UniProtKB-KW"/>
</dbReference>
<keyword evidence="4" id="KW-0479">Metal-binding</keyword>
<evidence type="ECO:0000259" key="8">
    <source>
        <dbReference type="Pfam" id="PF01551"/>
    </source>
</evidence>
<evidence type="ECO:0000313" key="11">
    <source>
        <dbReference type="Proteomes" id="UP000230973"/>
    </source>
</evidence>
<evidence type="ECO:0000256" key="2">
    <source>
        <dbReference type="ARBA" id="ARBA00004196"/>
    </source>
</evidence>
<dbReference type="Proteomes" id="UP000230973">
    <property type="component" value="Unassembled WGS sequence"/>
</dbReference>
<dbReference type="Gene3D" id="2.70.70.10">
    <property type="entry name" value="Glucose Permease (Domain IIA)"/>
    <property type="match status" value="1"/>
</dbReference>
<evidence type="ECO:0000256" key="1">
    <source>
        <dbReference type="ARBA" id="ARBA00001947"/>
    </source>
</evidence>
<dbReference type="Pfam" id="PF01551">
    <property type="entry name" value="Peptidase_M23"/>
    <property type="match status" value="1"/>
</dbReference>
<dbReference type="Pfam" id="PF19425">
    <property type="entry name" value="Csd3_N2"/>
    <property type="match status" value="1"/>
</dbReference>
<accession>A0A2M7Q9W5</accession>
<keyword evidence="6" id="KW-0862">Zinc</keyword>
<evidence type="ECO:0000313" key="10">
    <source>
        <dbReference type="EMBL" id="PIY61937.1"/>
    </source>
</evidence>
<evidence type="ECO:0000256" key="7">
    <source>
        <dbReference type="ARBA" id="ARBA00023049"/>
    </source>
</evidence>
<sequence>MNDRRKFGMTAFRIFGVLLVVSLWTAAFVVRAQAEEINTKALSLVVEKYPYTKKVVEVVEGSTYGVLMEEAEIGGTDAADIFLAAQDVYDLSKVKVGHEIELIFGRDSGQLLTLVYQIDTEEKLYVSRDGDGWSAERREIEYDVRVRTVEGHIDTSLYASALEQGIDERAIIALADTFQWTVDFAMDVRQGDLYRFLYEERYLDGKYVMPGRVFAAKFENAGRTFYAFRYQDPDGTVGYYSETGESLQKMFLKAPVAFRYISSGFTTGLRYVSAFNVSTGHRAIDYAAPVGTPIRAVGDGVVTWASWNGPYGNFVSLRHNSTYSTNYGHMSKIAVRVGQRVVQGDTIGYVGSTGFSTGPHLHYEMVKNGVKINPLLEDFPGTDPVPAEELDAFTSGIDDWRRQLDSDD</sequence>
<dbReference type="Gene3D" id="3.10.450.350">
    <property type="match status" value="2"/>
</dbReference>
<dbReference type="InterPro" id="IPR050570">
    <property type="entry name" value="Cell_wall_metabolism_enzyme"/>
</dbReference>
<dbReference type="InterPro" id="IPR011055">
    <property type="entry name" value="Dup_hybrid_motif"/>
</dbReference>
<dbReference type="GO" id="GO:0006508">
    <property type="term" value="P:proteolysis"/>
    <property type="evidence" value="ECO:0007669"/>
    <property type="project" value="UniProtKB-KW"/>
</dbReference>
<comment type="caution">
    <text evidence="10">The sequence shown here is derived from an EMBL/GenBank/DDBJ whole genome shotgun (WGS) entry which is preliminary data.</text>
</comment>
<keyword evidence="7" id="KW-0482">Metalloprotease</keyword>
<dbReference type="InterPro" id="IPR045834">
    <property type="entry name" value="Csd3_N2"/>
</dbReference>
<feature type="domain" description="M23ase beta-sheet core" evidence="8">
    <location>
        <begin position="280"/>
        <end position="374"/>
    </location>
</feature>
<feature type="domain" description="Csd3-like second N-terminal" evidence="9">
    <location>
        <begin position="147"/>
        <end position="265"/>
    </location>
</feature>
<evidence type="ECO:0000256" key="6">
    <source>
        <dbReference type="ARBA" id="ARBA00022833"/>
    </source>
</evidence>
<dbReference type="CDD" id="cd12797">
    <property type="entry name" value="M23_peptidase"/>
    <property type="match status" value="1"/>
</dbReference>
<dbReference type="GO" id="GO:0030313">
    <property type="term" value="C:cell envelope"/>
    <property type="evidence" value="ECO:0007669"/>
    <property type="project" value="UniProtKB-SubCell"/>
</dbReference>
<dbReference type="PANTHER" id="PTHR21666:SF288">
    <property type="entry name" value="CELL DIVISION PROTEIN YTFB"/>
    <property type="match status" value="1"/>
</dbReference>